<dbReference type="EMBL" id="JBANQN010000002">
    <property type="protein sequence ID" value="KAK6796945.1"/>
    <property type="molecule type" value="Genomic_DNA"/>
</dbReference>
<reference evidence="1 2" key="1">
    <citation type="submission" date="2024-02" db="EMBL/GenBank/DDBJ databases">
        <title>de novo genome assembly of Solanum bulbocastanum strain 11H21.</title>
        <authorList>
            <person name="Hosaka A.J."/>
        </authorList>
    </citation>
    <scope>NUCLEOTIDE SEQUENCE [LARGE SCALE GENOMIC DNA]</scope>
    <source>
        <tissue evidence="1">Young leaves</tissue>
    </source>
</reference>
<dbReference type="AlphaFoldDB" id="A0AAN8YLJ4"/>
<organism evidence="1 2">
    <name type="scientific">Solanum bulbocastanum</name>
    <name type="common">Wild potato</name>
    <dbReference type="NCBI Taxonomy" id="147425"/>
    <lineage>
        <taxon>Eukaryota</taxon>
        <taxon>Viridiplantae</taxon>
        <taxon>Streptophyta</taxon>
        <taxon>Embryophyta</taxon>
        <taxon>Tracheophyta</taxon>
        <taxon>Spermatophyta</taxon>
        <taxon>Magnoliopsida</taxon>
        <taxon>eudicotyledons</taxon>
        <taxon>Gunneridae</taxon>
        <taxon>Pentapetalae</taxon>
        <taxon>asterids</taxon>
        <taxon>lamiids</taxon>
        <taxon>Solanales</taxon>
        <taxon>Solanaceae</taxon>
        <taxon>Solanoideae</taxon>
        <taxon>Solaneae</taxon>
        <taxon>Solanum</taxon>
    </lineage>
</organism>
<dbReference type="Proteomes" id="UP001371456">
    <property type="component" value="Unassembled WGS sequence"/>
</dbReference>
<protein>
    <submittedName>
        <fullName evidence="1">Uncharacterized protein</fullName>
    </submittedName>
</protein>
<dbReference type="Gene3D" id="3.40.50.2000">
    <property type="entry name" value="Glycogen Phosphorylase B"/>
    <property type="match status" value="1"/>
</dbReference>
<dbReference type="PANTHER" id="PTHR48045:SF34">
    <property type="entry name" value="ISOFLAVONE 7-O-GLUCOSYLTRANSFERASE 1-LIKE"/>
    <property type="match status" value="1"/>
</dbReference>
<evidence type="ECO:0000313" key="1">
    <source>
        <dbReference type="EMBL" id="KAK6796945.1"/>
    </source>
</evidence>
<dbReference type="SUPFAM" id="SSF53756">
    <property type="entry name" value="UDP-Glycosyltransferase/glycogen phosphorylase"/>
    <property type="match status" value="1"/>
</dbReference>
<keyword evidence="2" id="KW-1185">Reference proteome</keyword>
<name>A0AAN8YLJ4_SOLBU</name>
<proteinExistence type="predicted"/>
<evidence type="ECO:0000313" key="2">
    <source>
        <dbReference type="Proteomes" id="UP001371456"/>
    </source>
</evidence>
<dbReference type="PANTHER" id="PTHR48045">
    <property type="entry name" value="UDP-GLYCOSYLTRANSFERASE 72B1"/>
    <property type="match status" value="1"/>
</dbReference>
<sequence length="92" mass="10249">MMADQHLNARMVVEEIKIGLRVETCDGSVRGFVKWEGLEKSAKELLEGEKGKEARKKVKKIGEAAINAVKEGGSSWQTLNELIHELTERVSV</sequence>
<gene>
    <name evidence="1" type="ORF">RDI58_004646</name>
</gene>
<comment type="caution">
    <text evidence="1">The sequence shown here is derived from an EMBL/GenBank/DDBJ whole genome shotgun (WGS) entry which is preliminary data.</text>
</comment>
<accession>A0AAN8YLJ4</accession>